<evidence type="ECO:0000256" key="1">
    <source>
        <dbReference type="SAM" id="MobiDB-lite"/>
    </source>
</evidence>
<organism evidence="2">
    <name type="scientific">viral metagenome</name>
    <dbReference type="NCBI Taxonomy" id="1070528"/>
    <lineage>
        <taxon>unclassified sequences</taxon>
        <taxon>metagenomes</taxon>
        <taxon>organismal metagenomes</taxon>
    </lineage>
</organism>
<evidence type="ECO:0000313" key="2">
    <source>
        <dbReference type="EMBL" id="QJB02841.1"/>
    </source>
</evidence>
<dbReference type="EMBL" id="MT143810">
    <property type="protein sequence ID" value="QJB02841.1"/>
    <property type="molecule type" value="Genomic_DNA"/>
</dbReference>
<sequence>MDKYRNENTLKAALVNIDKFINKIVDAIKDEKDAQVMYIAMSKDAIELSRIEPAFNRMNAQISVITRDETRHEREYTQMLRETQDVKKRVELELKRFIEEERKKSQPGKFKPPAIVKPYGRR</sequence>
<name>A0A6M3M4Q1_9ZZZZ</name>
<protein>
    <submittedName>
        <fullName evidence="2">Uncharacterized protein</fullName>
    </submittedName>
</protein>
<dbReference type="AlphaFoldDB" id="A0A6M3M4Q1"/>
<gene>
    <name evidence="2" type="ORF">MM171B01053_0011</name>
</gene>
<proteinExistence type="predicted"/>
<reference evidence="2" key="1">
    <citation type="submission" date="2020-03" db="EMBL/GenBank/DDBJ databases">
        <title>The deep terrestrial virosphere.</title>
        <authorList>
            <person name="Holmfeldt K."/>
            <person name="Nilsson E."/>
            <person name="Simone D."/>
            <person name="Lopez-Fernandez M."/>
            <person name="Wu X."/>
            <person name="de Brujin I."/>
            <person name="Lundin D."/>
            <person name="Andersson A."/>
            <person name="Bertilsson S."/>
            <person name="Dopson M."/>
        </authorList>
    </citation>
    <scope>NUCLEOTIDE SEQUENCE</scope>
    <source>
        <strain evidence="2">MM171B01053</strain>
    </source>
</reference>
<accession>A0A6M3M4Q1</accession>
<feature type="region of interest" description="Disordered" evidence="1">
    <location>
        <begin position="102"/>
        <end position="122"/>
    </location>
</feature>